<proteinExistence type="predicted"/>
<organism evidence="1 2">
    <name type="scientific">Podarcis muralis</name>
    <name type="common">Wall lizard</name>
    <name type="synonym">Lacerta muralis</name>
    <dbReference type="NCBI Taxonomy" id="64176"/>
    <lineage>
        <taxon>Eukaryota</taxon>
        <taxon>Metazoa</taxon>
        <taxon>Chordata</taxon>
        <taxon>Craniata</taxon>
        <taxon>Vertebrata</taxon>
        <taxon>Euteleostomi</taxon>
        <taxon>Lepidosauria</taxon>
        <taxon>Squamata</taxon>
        <taxon>Bifurcata</taxon>
        <taxon>Unidentata</taxon>
        <taxon>Episquamata</taxon>
        <taxon>Laterata</taxon>
        <taxon>Lacertibaenia</taxon>
        <taxon>Lacertidae</taxon>
        <taxon>Podarcis</taxon>
    </lineage>
</organism>
<sequence length="119" mass="11969">MAAAGVPVEVALVSAAEAALSSGGGSSVWEVGSGASVAGYRGFSCAARGMALVGGEHLLGAQLGKACVGTWELQRKEGSPAPGRDPPPPWGNSPWILRIFALGYPKLTIKSHIISVATA</sequence>
<name>A0A670J114_PODMU</name>
<evidence type="ECO:0000313" key="2">
    <source>
        <dbReference type="Proteomes" id="UP000472272"/>
    </source>
</evidence>
<reference evidence="1" key="2">
    <citation type="submission" date="2025-08" db="UniProtKB">
        <authorList>
            <consortium name="Ensembl"/>
        </authorList>
    </citation>
    <scope>IDENTIFICATION</scope>
</reference>
<reference evidence="1" key="3">
    <citation type="submission" date="2025-09" db="UniProtKB">
        <authorList>
            <consortium name="Ensembl"/>
        </authorList>
    </citation>
    <scope>IDENTIFICATION</scope>
</reference>
<accession>A0A670J114</accession>
<reference evidence="1 2" key="1">
    <citation type="journal article" date="2019" name="Proc. Natl. Acad. Sci. U.S.A.">
        <title>Regulatory changes in pterin and carotenoid genes underlie balanced color polymorphisms in the wall lizard.</title>
        <authorList>
            <person name="Andrade P."/>
            <person name="Pinho C."/>
            <person name="Perez I de Lanuza G."/>
            <person name="Afonso S."/>
            <person name="Brejcha J."/>
            <person name="Rubin C.J."/>
            <person name="Wallerman O."/>
            <person name="Pereira P."/>
            <person name="Sabatino S.J."/>
            <person name="Bellati A."/>
            <person name="Pellitteri-Rosa D."/>
            <person name="Bosakova Z."/>
            <person name="Bunikis I."/>
            <person name="Carretero M.A."/>
            <person name="Feiner N."/>
            <person name="Marsik P."/>
            <person name="Pauperio F."/>
            <person name="Salvi D."/>
            <person name="Soler L."/>
            <person name="While G.M."/>
            <person name="Uller T."/>
            <person name="Font E."/>
            <person name="Andersson L."/>
            <person name="Carneiro M."/>
        </authorList>
    </citation>
    <scope>NUCLEOTIDE SEQUENCE</scope>
</reference>
<evidence type="ECO:0000313" key="1">
    <source>
        <dbReference type="Ensembl" id="ENSPMRP00000017890.1"/>
    </source>
</evidence>
<dbReference type="Ensembl" id="ENSPMRT00000019039.1">
    <property type="protein sequence ID" value="ENSPMRP00000017890.1"/>
    <property type="gene ID" value="ENSPMRG00000011807.1"/>
</dbReference>
<dbReference type="AlphaFoldDB" id="A0A670J114"/>
<dbReference type="Proteomes" id="UP000472272">
    <property type="component" value="Chromosome 13"/>
</dbReference>
<keyword evidence="2" id="KW-1185">Reference proteome</keyword>
<protein>
    <submittedName>
        <fullName evidence="1">Uncharacterized protein</fullName>
    </submittedName>
</protein>